<protein>
    <submittedName>
        <fullName evidence="2">Uncharacterized protein</fullName>
    </submittedName>
</protein>
<dbReference type="RefSeq" id="WP_071657239.1">
    <property type="nucleotide sequence ID" value="NZ_MLCF01000074.1"/>
</dbReference>
<evidence type="ECO:0000313" key="3">
    <source>
        <dbReference type="Proteomes" id="UP000243342"/>
    </source>
</evidence>
<evidence type="ECO:0000313" key="2">
    <source>
        <dbReference type="EMBL" id="OIV36838.1"/>
    </source>
</evidence>
<dbReference type="EMBL" id="MLCF01000074">
    <property type="protein sequence ID" value="OIV36838.1"/>
    <property type="molecule type" value="Genomic_DNA"/>
</dbReference>
<feature type="region of interest" description="Disordered" evidence="1">
    <location>
        <begin position="94"/>
        <end position="114"/>
    </location>
</feature>
<gene>
    <name evidence="2" type="ORF">BIV57_14335</name>
</gene>
<evidence type="ECO:0000256" key="1">
    <source>
        <dbReference type="SAM" id="MobiDB-lite"/>
    </source>
</evidence>
<proteinExistence type="predicted"/>
<reference evidence="2 3" key="1">
    <citation type="submission" date="2016-10" db="EMBL/GenBank/DDBJ databases">
        <title>Genome sequence of Streptomyces gilvigriseus MUSC 26.</title>
        <authorList>
            <person name="Lee L.-H."/>
            <person name="Ser H.-L."/>
        </authorList>
    </citation>
    <scope>NUCLEOTIDE SEQUENCE [LARGE SCALE GENOMIC DNA]</scope>
    <source>
        <strain evidence="2 3">MUSC 26</strain>
    </source>
</reference>
<keyword evidence="3" id="KW-1185">Reference proteome</keyword>
<name>A0A1J7BDX1_9ACTN</name>
<dbReference type="STRING" id="1428644.BIV57_14335"/>
<accession>A0A1J7BDX1</accession>
<dbReference type="AlphaFoldDB" id="A0A1J7BDX1"/>
<feature type="compositionally biased region" description="Basic and acidic residues" evidence="1">
    <location>
        <begin position="99"/>
        <end position="114"/>
    </location>
</feature>
<dbReference type="Proteomes" id="UP000243342">
    <property type="component" value="Unassembled WGS sequence"/>
</dbReference>
<comment type="caution">
    <text evidence="2">The sequence shown here is derived from an EMBL/GenBank/DDBJ whole genome shotgun (WGS) entry which is preliminary data.</text>
</comment>
<organism evidence="2 3">
    <name type="scientific">Mangrovactinospora gilvigrisea</name>
    <dbReference type="NCBI Taxonomy" id="1428644"/>
    <lineage>
        <taxon>Bacteria</taxon>
        <taxon>Bacillati</taxon>
        <taxon>Actinomycetota</taxon>
        <taxon>Actinomycetes</taxon>
        <taxon>Kitasatosporales</taxon>
        <taxon>Streptomycetaceae</taxon>
        <taxon>Mangrovactinospora</taxon>
    </lineage>
</organism>
<dbReference type="OrthoDB" id="3785690at2"/>
<sequence>MRQAFAHDALVAMEPDGDQRAPGAAITTALCGHWEHPPPCPLAPHHTAAERTGTGDGADVRLRILFAADPADEAEVRTRIDSALAAGTGWRLRTAGPGRVRENEAAHADELIRA</sequence>